<proteinExistence type="predicted"/>
<dbReference type="AlphaFoldDB" id="A0AAW6U5J0"/>
<dbReference type="InterPro" id="IPR013783">
    <property type="entry name" value="Ig-like_fold"/>
</dbReference>
<dbReference type="Pfam" id="PF14269">
    <property type="entry name" value="Arylsulfotran_2"/>
    <property type="match status" value="1"/>
</dbReference>
<dbReference type="SUPFAM" id="SSF49265">
    <property type="entry name" value="Fibronectin type III"/>
    <property type="match status" value="1"/>
</dbReference>
<dbReference type="RefSeq" id="WP_349246318.1">
    <property type="nucleotide sequence ID" value="NZ_JASCXX010000026.1"/>
</dbReference>
<evidence type="ECO:0000259" key="2">
    <source>
        <dbReference type="PROSITE" id="PS50853"/>
    </source>
</evidence>
<dbReference type="EMBL" id="JASCXX010000026">
    <property type="protein sequence ID" value="MDI6450909.1"/>
    <property type="molecule type" value="Genomic_DNA"/>
</dbReference>
<reference evidence="3" key="1">
    <citation type="submission" date="2023-05" db="EMBL/GenBank/DDBJ databases">
        <title>Anaerotaeda fermentans gen. nov., sp. nov., a novel anaerobic planctomycete of the new family within the order Sedimentisphaerales isolated from Taman Peninsula, Russia.</title>
        <authorList>
            <person name="Khomyakova M.A."/>
            <person name="Merkel A.Y."/>
            <person name="Slobodkin A.I."/>
        </authorList>
    </citation>
    <scope>NUCLEOTIDE SEQUENCE</scope>
    <source>
        <strain evidence="3">M17dextr</strain>
    </source>
</reference>
<dbReference type="Gene3D" id="2.60.40.10">
    <property type="entry name" value="Immunoglobulins"/>
    <property type="match status" value="1"/>
</dbReference>
<dbReference type="PANTHER" id="PTHR35340">
    <property type="entry name" value="PQQ ENZYME REPEAT PROTEIN-RELATED"/>
    <property type="match status" value="1"/>
</dbReference>
<accession>A0AAW6U5J0</accession>
<feature type="signal peptide" evidence="1">
    <location>
        <begin position="1"/>
        <end position="21"/>
    </location>
</feature>
<keyword evidence="1" id="KW-0732">Signal</keyword>
<evidence type="ECO:0000313" key="3">
    <source>
        <dbReference type="EMBL" id="MDI6450909.1"/>
    </source>
</evidence>
<dbReference type="InterPro" id="IPR053143">
    <property type="entry name" value="Arylsulfate_ST"/>
</dbReference>
<sequence length="738" mass="82209">MRRTMRVALLLWLLCSSAGWADELNTQNALPHNFPSLTAHVYDANALADGYIFLAVATEVQGVGYYLMVLDNDGIPYAYRELPDDYAYDFKVQPNGLLSYAQFIHHHSFIGGGHCVWVLLDHNLDIVEEIRMGNGYIAEAHDFQLLPNGQALVFGYYMSQVDMSRIVQGGHPAAQVSGGVVQELDADRNVIFQWRSWDHYDFADFAFRRATNKTVSAFHLNTIEMDTDGSFFLATPSWVKKIDRQTGQIVYHLGGDENEFTLVGDGADASHFGGHAFGRIANGNVLIYNNGNRQGTTSSSVHEYRLDEENRIAEHVWSFVPQTPIPAWHRGNAQRLPNGNTFIGWGGASGKPIPTCSEVTADGRIVFELYFDNPEVESYRAFRLPFPGHVRGIEVTEYELATGNTYVFADDGGDTGVTIKVIDRTGDGYNEVTVQRMPFSPLYPEFPGKAPRLLPLRFTVSQHGILSISAEIAFDASSLDFAEPEALTVYYRRYPDSGLFLPLATTYNPATQRVRALVSGVGEFVLGYPDVADVPFAPLLHEPQSLRVMDFMANHPESLRADRDYTVNQTLPVSLSWSPAGFARFYHLQVSRDPDFAVLDVDDDSLVEARYVLETVERDTVYHWRVNTYNHGGVGEWSYGSFATVEPAIQLVAPNGGETLSRGLEYFVRWTDNLDEDVEIELYKDHVLVQSIGVAPSDGAYAWEVGLNLEPGDDYTIRIVSTVDGTLADTSDGTFTVE</sequence>
<comment type="caution">
    <text evidence="3">The sequence shown here is derived from an EMBL/GenBank/DDBJ whole genome shotgun (WGS) entry which is preliminary data.</text>
</comment>
<evidence type="ECO:0000313" key="4">
    <source>
        <dbReference type="Proteomes" id="UP001431776"/>
    </source>
</evidence>
<organism evidence="3 4">
    <name type="scientific">Anaerobaca lacustris</name>
    <dbReference type="NCBI Taxonomy" id="3044600"/>
    <lineage>
        <taxon>Bacteria</taxon>
        <taxon>Pseudomonadati</taxon>
        <taxon>Planctomycetota</taxon>
        <taxon>Phycisphaerae</taxon>
        <taxon>Sedimentisphaerales</taxon>
        <taxon>Anaerobacaceae</taxon>
        <taxon>Anaerobaca</taxon>
    </lineage>
</organism>
<feature type="domain" description="Fibronectin type-III" evidence="2">
    <location>
        <begin position="555"/>
        <end position="648"/>
    </location>
</feature>
<gene>
    <name evidence="3" type="ORF">QJ522_17750</name>
</gene>
<protein>
    <submittedName>
        <fullName evidence="3">Arylsulfotransferase family protein</fullName>
    </submittedName>
</protein>
<dbReference type="InterPro" id="IPR036116">
    <property type="entry name" value="FN3_sf"/>
</dbReference>
<dbReference type="PANTHER" id="PTHR35340:SF5">
    <property type="entry name" value="ASST-DOMAIN-CONTAINING PROTEIN"/>
    <property type="match status" value="1"/>
</dbReference>
<name>A0AAW6U5J0_9BACT</name>
<dbReference type="CDD" id="cd00063">
    <property type="entry name" value="FN3"/>
    <property type="match status" value="1"/>
</dbReference>
<keyword evidence="4" id="KW-1185">Reference proteome</keyword>
<feature type="chain" id="PRO_5043543608" evidence="1">
    <location>
        <begin position="22"/>
        <end position="738"/>
    </location>
</feature>
<dbReference type="Proteomes" id="UP001431776">
    <property type="component" value="Unassembled WGS sequence"/>
</dbReference>
<dbReference type="InterPro" id="IPR003961">
    <property type="entry name" value="FN3_dom"/>
</dbReference>
<dbReference type="PROSITE" id="PS50853">
    <property type="entry name" value="FN3"/>
    <property type="match status" value="1"/>
</dbReference>
<dbReference type="InterPro" id="IPR039535">
    <property type="entry name" value="ASST-like"/>
</dbReference>
<evidence type="ECO:0000256" key="1">
    <source>
        <dbReference type="SAM" id="SignalP"/>
    </source>
</evidence>